<evidence type="ECO:0000313" key="13">
    <source>
        <dbReference type="EMBL" id="KAF2737611.1"/>
    </source>
</evidence>
<keyword evidence="9" id="KW-0539">Nucleus</keyword>
<evidence type="ECO:0000256" key="6">
    <source>
        <dbReference type="ARBA" id="ARBA00022741"/>
    </source>
</evidence>
<feature type="coiled-coil region" evidence="10">
    <location>
        <begin position="682"/>
        <end position="730"/>
    </location>
</feature>
<dbReference type="Pfam" id="PF02463">
    <property type="entry name" value="SMC_N"/>
    <property type="match status" value="1"/>
</dbReference>
<comment type="subcellular location">
    <subcellularLocation>
        <location evidence="2">Chromosome</location>
    </subcellularLocation>
    <subcellularLocation>
        <location evidence="1">Nucleus</location>
    </subcellularLocation>
</comment>
<feature type="region of interest" description="Disordered" evidence="11">
    <location>
        <begin position="466"/>
        <end position="485"/>
    </location>
</feature>
<evidence type="ECO:0000256" key="2">
    <source>
        <dbReference type="ARBA" id="ARBA00004286"/>
    </source>
</evidence>
<dbReference type="Gene3D" id="3.40.50.300">
    <property type="entry name" value="P-loop containing nucleotide triphosphate hydrolases"/>
    <property type="match status" value="2"/>
</dbReference>
<keyword evidence="8 10" id="KW-0175">Coiled coil</keyword>
<evidence type="ECO:0000256" key="8">
    <source>
        <dbReference type="ARBA" id="ARBA00023054"/>
    </source>
</evidence>
<evidence type="ECO:0000256" key="7">
    <source>
        <dbReference type="ARBA" id="ARBA00022840"/>
    </source>
</evidence>
<feature type="region of interest" description="Disordered" evidence="11">
    <location>
        <begin position="1"/>
        <end position="69"/>
    </location>
</feature>
<keyword evidence="14" id="KW-1185">Reference proteome</keyword>
<evidence type="ECO:0000256" key="1">
    <source>
        <dbReference type="ARBA" id="ARBA00004123"/>
    </source>
</evidence>
<feature type="coiled-coil region" evidence="10">
    <location>
        <begin position="380"/>
        <end position="419"/>
    </location>
</feature>
<dbReference type="GO" id="GO:0030915">
    <property type="term" value="C:Smc5-Smc6 complex"/>
    <property type="evidence" value="ECO:0007669"/>
    <property type="project" value="UniProtKB-ARBA"/>
</dbReference>
<reference evidence="13" key="1">
    <citation type="journal article" date="2020" name="Stud. Mycol.">
        <title>101 Dothideomycetes genomes: a test case for predicting lifestyles and emergence of pathogens.</title>
        <authorList>
            <person name="Haridas S."/>
            <person name="Albert R."/>
            <person name="Binder M."/>
            <person name="Bloem J."/>
            <person name="Labutti K."/>
            <person name="Salamov A."/>
            <person name="Andreopoulos B."/>
            <person name="Baker S."/>
            <person name="Barry K."/>
            <person name="Bills G."/>
            <person name="Bluhm B."/>
            <person name="Cannon C."/>
            <person name="Castanera R."/>
            <person name="Culley D."/>
            <person name="Daum C."/>
            <person name="Ezra D."/>
            <person name="Gonzalez J."/>
            <person name="Henrissat B."/>
            <person name="Kuo A."/>
            <person name="Liang C."/>
            <person name="Lipzen A."/>
            <person name="Lutzoni F."/>
            <person name="Magnuson J."/>
            <person name="Mondo S."/>
            <person name="Nolan M."/>
            <person name="Ohm R."/>
            <person name="Pangilinan J."/>
            <person name="Park H.-J."/>
            <person name="Ramirez L."/>
            <person name="Alfaro M."/>
            <person name="Sun H."/>
            <person name="Tritt A."/>
            <person name="Yoshinaga Y."/>
            <person name="Zwiers L.-H."/>
            <person name="Turgeon B."/>
            <person name="Goodwin S."/>
            <person name="Spatafora J."/>
            <person name="Crous P."/>
            <person name="Grigoriev I."/>
        </authorList>
    </citation>
    <scope>NUCLEOTIDE SEQUENCE</scope>
    <source>
        <strain evidence="13">CBS 125425</strain>
    </source>
</reference>
<dbReference type="GO" id="GO:0016787">
    <property type="term" value="F:hydrolase activity"/>
    <property type="evidence" value="ECO:0007669"/>
    <property type="project" value="UniProtKB-KW"/>
</dbReference>
<feature type="region of interest" description="Disordered" evidence="11">
    <location>
        <begin position="248"/>
        <end position="278"/>
    </location>
</feature>
<keyword evidence="5" id="KW-0158">Chromosome</keyword>
<evidence type="ECO:0000259" key="12">
    <source>
        <dbReference type="Pfam" id="PF02463"/>
    </source>
</evidence>
<feature type="domain" description="RecF/RecN/SMC N-terminal" evidence="12">
    <location>
        <begin position="76"/>
        <end position="1070"/>
    </location>
</feature>
<dbReference type="SUPFAM" id="SSF52540">
    <property type="entry name" value="P-loop containing nucleoside triphosphate hydrolases"/>
    <property type="match status" value="2"/>
</dbReference>
<feature type="compositionally biased region" description="Basic and acidic residues" evidence="11">
    <location>
        <begin position="248"/>
        <end position="263"/>
    </location>
</feature>
<comment type="similarity">
    <text evidence="3">Belongs to the SMC family. SMC5 subfamily.</text>
</comment>
<evidence type="ECO:0000313" key="14">
    <source>
        <dbReference type="Proteomes" id="UP000799444"/>
    </source>
</evidence>
<keyword evidence="6" id="KW-0547">Nucleotide-binding</keyword>
<dbReference type="GO" id="GO:0003697">
    <property type="term" value="F:single-stranded DNA binding"/>
    <property type="evidence" value="ECO:0007669"/>
    <property type="project" value="TreeGrafter"/>
</dbReference>
<evidence type="ECO:0000256" key="9">
    <source>
        <dbReference type="ARBA" id="ARBA00023242"/>
    </source>
</evidence>
<protein>
    <recommendedName>
        <fullName evidence="4">Structural maintenance of chromosomes protein 5</fullName>
    </recommendedName>
</protein>
<comment type="caution">
    <text evidence="13">The sequence shown here is derived from an EMBL/GenBank/DDBJ whole genome shotgun (WGS) entry which is preliminary data.</text>
</comment>
<dbReference type="AlphaFoldDB" id="A0A9P4V5M7"/>
<dbReference type="EMBL" id="ML996115">
    <property type="protein sequence ID" value="KAF2737611.1"/>
    <property type="molecule type" value="Genomic_DNA"/>
</dbReference>
<sequence>MPGVRRKRLSDLDEDEDHSGAESFVSTSSKRARHARDASTASEVSVSRNGHRNTRLTQNGYDEEDYSQDVHQPGSIVRVTLKNFVTYTEAEFHLGPSLNMIIGPNGTGKSTLVCAICLGLGWSPQNLGRAKEIGEFVKHGSLEAEIEIELAAASGQQRNPITRRVIKKEGNKSAFFINGQSRSQKQVVQLARSFSIQIDNLCQFLPQDRVVEFAALNPVALLRETQRAAAPEHMVQWHDALKALRQEEKGQEVQQKNETDHLRGLQARQTATKEDVDRWNQRQAMMSRIKALERTRPIIETNLMKRQIAEMRSAKTAAKSVLQQLTADAAPARKALESAEAYQAQTDEVSVSRRRRMEAAKTSADRLKGTISSEEQLIKHHATEVLVEKAEEKKRKLELKRLQGVIANLERQMQDQPEECDEEAFTERRRQIRSKKNEFERKTTEIKGNHVNVIQQARELQETLASKRNDKSNLNTRSGQQQSLLAKVSTDTAKAWEWIEKNRESLNLEGEIHGPPILTCAVKDNQFADVVESQMGLSDFTAITCTNGADARRLSDKLFGGLKLHAITIRTVPKPLTFYHAPVTQDELHRYGFDGWVIDLVQGPEPVLAMLCDSSKLHRAAFATKELSDSQYQALQASPISNWVAGRDKYRITRRYNQSSTMVTNINSARFFTDQPVDAEESRKLDGEIRQLERQIGELKEQSEELKEEMRQVKVKDEQAQTELDDVRAEQQAQRNAFNEWQALPGKKATKEDELRNIETLMSETGLRMRSSRAKAQEAAIKVASLTLEYARAVAAFRKAHESLVEASVCLIEAESELTALRVEHTHILRQLDEKKEIVRELTASIKALTLQHNAKCNKHQEVLDALSDEEKNLIEEYQNIATIEELITEIEAVQNRLGMMADGNPNAVKAYERREQDIASTEAKLGKIAEDLEATQQQIQEIRSQWEPELDALVGKISDGFSHNFQQIGCAGQVSVYKDEDFENWSIQIQVRFRENETMSILTSQRQSGGERAVSTIFYLMALQDMARSPFRVVDEINQGMDPRNERMVHERMVDIACRERTSQYFLITPKLLNDLKFHPKMKVHCIASGEHMPVKNDGLDFSSLATLALRVNKGITAA</sequence>
<dbReference type="GO" id="GO:0005634">
    <property type="term" value="C:nucleus"/>
    <property type="evidence" value="ECO:0007669"/>
    <property type="project" value="UniProtKB-SubCell"/>
</dbReference>
<dbReference type="PANTHER" id="PTHR45916:SF1">
    <property type="entry name" value="STRUCTURAL MAINTENANCE OF CHROMOSOMES PROTEIN 5"/>
    <property type="match status" value="1"/>
</dbReference>
<keyword evidence="13" id="KW-0378">Hydrolase</keyword>
<dbReference type="Proteomes" id="UP000799444">
    <property type="component" value="Unassembled WGS sequence"/>
</dbReference>
<dbReference type="InterPro" id="IPR003395">
    <property type="entry name" value="RecF/RecN/SMC_N"/>
</dbReference>
<dbReference type="GO" id="GO:0000724">
    <property type="term" value="P:double-strand break repair via homologous recombination"/>
    <property type="evidence" value="ECO:0007669"/>
    <property type="project" value="TreeGrafter"/>
</dbReference>
<dbReference type="PANTHER" id="PTHR45916">
    <property type="entry name" value="STRUCTURAL MAINTENANCE OF CHROMOSOMES PROTEIN 5"/>
    <property type="match status" value="1"/>
</dbReference>
<feature type="compositionally biased region" description="Polar residues" evidence="11">
    <location>
        <begin position="472"/>
        <end position="485"/>
    </location>
</feature>
<proteinExistence type="inferred from homology"/>
<dbReference type="OrthoDB" id="10254973at2759"/>
<evidence type="ECO:0000256" key="4">
    <source>
        <dbReference type="ARBA" id="ARBA00018687"/>
    </source>
</evidence>
<gene>
    <name evidence="13" type="ORF">EJ04DRAFT_510259</name>
</gene>
<dbReference type="FunFam" id="3.40.50.300:FF:001301">
    <property type="entry name" value="Structural maintenance of chromosomes 5"/>
    <property type="match status" value="1"/>
</dbReference>
<evidence type="ECO:0000256" key="11">
    <source>
        <dbReference type="SAM" id="MobiDB-lite"/>
    </source>
</evidence>
<feature type="coiled-coil region" evidence="10">
    <location>
        <begin position="832"/>
        <end position="877"/>
    </location>
</feature>
<keyword evidence="7" id="KW-0067">ATP-binding</keyword>
<accession>A0A9P4V5M7</accession>
<evidence type="ECO:0000256" key="10">
    <source>
        <dbReference type="SAM" id="Coils"/>
    </source>
</evidence>
<dbReference type="InterPro" id="IPR027417">
    <property type="entry name" value="P-loop_NTPase"/>
</dbReference>
<dbReference type="GO" id="GO:0005524">
    <property type="term" value="F:ATP binding"/>
    <property type="evidence" value="ECO:0007669"/>
    <property type="project" value="UniProtKB-KW"/>
</dbReference>
<feature type="coiled-coil region" evidence="10">
    <location>
        <begin position="919"/>
        <end position="946"/>
    </location>
</feature>
<name>A0A9P4V5M7_9PLEO</name>
<organism evidence="13 14">
    <name type="scientific">Polyplosphaeria fusca</name>
    <dbReference type="NCBI Taxonomy" id="682080"/>
    <lineage>
        <taxon>Eukaryota</taxon>
        <taxon>Fungi</taxon>
        <taxon>Dikarya</taxon>
        <taxon>Ascomycota</taxon>
        <taxon>Pezizomycotina</taxon>
        <taxon>Dothideomycetes</taxon>
        <taxon>Pleosporomycetidae</taxon>
        <taxon>Pleosporales</taxon>
        <taxon>Tetraplosphaeriaceae</taxon>
        <taxon>Polyplosphaeria</taxon>
    </lineage>
</organism>
<feature type="compositionally biased region" description="Polar residues" evidence="11">
    <location>
        <begin position="39"/>
        <end position="48"/>
    </location>
</feature>
<evidence type="ECO:0000256" key="3">
    <source>
        <dbReference type="ARBA" id="ARBA00010171"/>
    </source>
</evidence>
<evidence type="ECO:0000256" key="5">
    <source>
        <dbReference type="ARBA" id="ARBA00022454"/>
    </source>
</evidence>